<dbReference type="InterPro" id="IPR019537">
    <property type="entry name" value="TMEM65"/>
</dbReference>
<dbReference type="VEuPathDB" id="TriTrypDB:TCSYLVIO_004591"/>
<dbReference type="InterPro" id="IPR002048">
    <property type="entry name" value="EF_hand_dom"/>
</dbReference>
<dbReference type="OrthoDB" id="430821at2759"/>
<dbReference type="PANTHER" id="PTHR21706">
    <property type="entry name" value="TRANSMEMBRANE PROTEIN 65"/>
    <property type="match status" value="1"/>
</dbReference>
<gene>
    <name evidence="3" type="ORF">C4B63_63g25</name>
</gene>
<feature type="domain" description="EF-hand" evidence="2">
    <location>
        <begin position="253"/>
        <end position="288"/>
    </location>
</feature>
<dbReference type="AlphaFoldDB" id="A0A2V2UXY4"/>
<dbReference type="GO" id="GO:0005739">
    <property type="term" value="C:mitochondrion"/>
    <property type="evidence" value="ECO:0007669"/>
    <property type="project" value="TreeGrafter"/>
</dbReference>
<feature type="transmembrane region" description="Helical" evidence="1">
    <location>
        <begin position="224"/>
        <end position="249"/>
    </location>
</feature>
<dbReference type="VEuPathDB" id="TriTrypDB:BCY84_07459"/>
<dbReference type="VEuPathDB" id="TriTrypDB:TcCLB.506247.130"/>
<accession>A0A2V2UXY4</accession>
<evidence type="ECO:0000256" key="1">
    <source>
        <dbReference type="SAM" id="Phobius"/>
    </source>
</evidence>
<dbReference type="VEuPathDB" id="TriTrypDB:C4B63_63g25"/>
<proteinExistence type="predicted"/>
<dbReference type="GO" id="GO:0005509">
    <property type="term" value="F:calcium ion binding"/>
    <property type="evidence" value="ECO:0007669"/>
    <property type="project" value="InterPro"/>
</dbReference>
<protein>
    <recommendedName>
        <fullName evidence="2">EF-hand domain-containing protein</fullName>
    </recommendedName>
</protein>
<evidence type="ECO:0000313" key="3">
    <source>
        <dbReference type="EMBL" id="PWU89105.1"/>
    </source>
</evidence>
<keyword evidence="1" id="KW-0812">Transmembrane</keyword>
<dbReference type="EMBL" id="PRFA01000063">
    <property type="protein sequence ID" value="PWU89105.1"/>
    <property type="molecule type" value="Genomic_DNA"/>
</dbReference>
<keyword evidence="1" id="KW-1133">Transmembrane helix</keyword>
<reference evidence="3 4" key="1">
    <citation type="journal article" date="2018" name="Microb. Genom.">
        <title>Expanding an expanded genome: long-read sequencing of Trypanosoma cruzi.</title>
        <authorList>
            <person name="Berna L."/>
            <person name="Rodriguez M."/>
            <person name="Chiribao M.L."/>
            <person name="Parodi-Talice A."/>
            <person name="Pita S."/>
            <person name="Rijo G."/>
            <person name="Alvarez-Valin F."/>
            <person name="Robello C."/>
        </authorList>
    </citation>
    <scope>NUCLEOTIDE SEQUENCE [LARGE SCALE GENOMIC DNA]</scope>
    <source>
        <strain evidence="3 4">Dm28c</strain>
    </source>
</reference>
<name>A0A2V2UXY4_TRYCR</name>
<sequence length="325" mass="35845">MMRIIRRVSPAVAGNLLGCKRSCFSNKSATLTQGELQQLVKLLEEDPKLLIDLVGRLDAQSRRRLIVAGGAMEWFGKESAASEVERADVDKDLLISPKDFDHWLESALRRRVRGKWPQQQEDPAAADEEIKVPFLALVRIAFGAGLPFVGFGFLDNAVMILAGDAIDSTLGFYLNCSVMACAAMGNIFSGALGMQVHGVIDKAVQKLNFNTPVLTERQMKGRRVFFAGHIGGTIGIMTGLFLGMFPLLLLDSGEEKADHALFQRLDKHGNGYLELKELGRALTDMGLPASAVENAMEKYERNSQLDFKQFQKIRNDARRGEAVFA</sequence>
<dbReference type="VEuPathDB" id="TriTrypDB:TcBrA4_0012120"/>
<dbReference type="VEuPathDB" id="TriTrypDB:ECC02_000417"/>
<dbReference type="InterPro" id="IPR011992">
    <property type="entry name" value="EF-hand-dom_pair"/>
</dbReference>
<dbReference type="PROSITE" id="PS50222">
    <property type="entry name" value="EF_HAND_2"/>
    <property type="match status" value="1"/>
</dbReference>
<dbReference type="VEuPathDB" id="TriTrypDB:C3747_103g74"/>
<dbReference type="VEuPathDB" id="TriTrypDB:TcG_04838"/>
<dbReference type="VEuPathDB" id="TriTrypDB:TCDM_05979"/>
<dbReference type="VEuPathDB" id="TriTrypDB:TcCL_NonESM13531"/>
<dbReference type="SUPFAM" id="SSF47473">
    <property type="entry name" value="EF-hand"/>
    <property type="match status" value="1"/>
</dbReference>
<dbReference type="VEuPathDB" id="TriTrypDB:Tc_MARK_6114"/>
<dbReference type="Pfam" id="PF10507">
    <property type="entry name" value="TMEM65"/>
    <property type="match status" value="1"/>
</dbReference>
<comment type="caution">
    <text evidence="3">The sequence shown here is derived from an EMBL/GenBank/DDBJ whole genome shotgun (WGS) entry which is preliminary data.</text>
</comment>
<keyword evidence="1" id="KW-0472">Membrane</keyword>
<dbReference type="Gene3D" id="1.10.238.10">
    <property type="entry name" value="EF-hand"/>
    <property type="match status" value="1"/>
</dbReference>
<dbReference type="Proteomes" id="UP000246121">
    <property type="component" value="Unassembled WGS sequence"/>
</dbReference>
<dbReference type="VEuPathDB" id="TriTrypDB:TcYC6_0065550"/>
<feature type="transmembrane region" description="Helical" evidence="1">
    <location>
        <begin position="172"/>
        <end position="192"/>
    </location>
</feature>
<evidence type="ECO:0000313" key="4">
    <source>
        <dbReference type="Proteomes" id="UP000246121"/>
    </source>
</evidence>
<organism evidence="3 4">
    <name type="scientific">Trypanosoma cruzi</name>
    <dbReference type="NCBI Taxonomy" id="5693"/>
    <lineage>
        <taxon>Eukaryota</taxon>
        <taxon>Discoba</taxon>
        <taxon>Euglenozoa</taxon>
        <taxon>Kinetoplastea</taxon>
        <taxon>Metakinetoplastina</taxon>
        <taxon>Trypanosomatida</taxon>
        <taxon>Trypanosomatidae</taxon>
        <taxon>Trypanosoma</taxon>
        <taxon>Schizotrypanum</taxon>
    </lineage>
</organism>
<dbReference type="PANTHER" id="PTHR21706:SF13">
    <property type="entry name" value="TRANSMEMBRANE PROTEIN 65"/>
    <property type="match status" value="1"/>
</dbReference>
<evidence type="ECO:0000259" key="2">
    <source>
        <dbReference type="PROSITE" id="PS50222"/>
    </source>
</evidence>
<feature type="transmembrane region" description="Helical" evidence="1">
    <location>
        <begin position="140"/>
        <end position="160"/>
    </location>
</feature>
<dbReference type="VEuPathDB" id="TriTrypDB:TcCLB.507807.40"/>